<protein>
    <submittedName>
        <fullName evidence="1">Uncharacterized protein</fullName>
    </submittedName>
</protein>
<dbReference type="AlphaFoldDB" id="E6Q8V7"/>
<organism evidence="1">
    <name type="scientific">mine drainage metagenome</name>
    <dbReference type="NCBI Taxonomy" id="410659"/>
    <lineage>
        <taxon>unclassified sequences</taxon>
        <taxon>metagenomes</taxon>
        <taxon>ecological metagenomes</taxon>
    </lineage>
</organism>
<proteinExistence type="predicted"/>
<gene>
    <name evidence="1" type="ORF">CARN5_2963</name>
</gene>
<accession>E6Q8V7</accession>
<sequence length="73" mass="8429">MIYIPNSKLKVTTISDMQEEIILAIRELGPLNYLVEADNRLTEEGRCLARRHNRSHTRLPAFLLFAGTYPLPF</sequence>
<reference evidence="1" key="1">
    <citation type="submission" date="2009-10" db="EMBL/GenBank/DDBJ databases">
        <title>Diversity of trophic interactions inside an arsenic-rich microbial ecosystem.</title>
        <authorList>
            <person name="Bertin P.N."/>
            <person name="Heinrich-Salmeron A."/>
            <person name="Pelletier E."/>
            <person name="Goulhen-Chollet F."/>
            <person name="Arsene-Ploetze F."/>
            <person name="Gallien S."/>
            <person name="Calteau A."/>
            <person name="Vallenet D."/>
            <person name="Casiot C."/>
            <person name="Chane-Woon-Ming B."/>
            <person name="Giloteaux L."/>
            <person name="Barakat M."/>
            <person name="Bonnefoy V."/>
            <person name="Bruneel O."/>
            <person name="Chandler M."/>
            <person name="Cleiss J."/>
            <person name="Duran R."/>
            <person name="Elbaz-Poulichet F."/>
            <person name="Fonknechten N."/>
            <person name="Lauga B."/>
            <person name="Mornico D."/>
            <person name="Ortet P."/>
            <person name="Schaeffer C."/>
            <person name="Siguier P."/>
            <person name="Alexander Thil Smith A."/>
            <person name="Van Dorsselaer A."/>
            <person name="Weissenbach J."/>
            <person name="Medigue C."/>
            <person name="Le Paslier D."/>
        </authorList>
    </citation>
    <scope>NUCLEOTIDE SEQUENCE</scope>
</reference>
<evidence type="ECO:0000313" key="1">
    <source>
        <dbReference type="EMBL" id="CBI03633.1"/>
    </source>
</evidence>
<name>E6Q8V7_9ZZZZ</name>
<comment type="caution">
    <text evidence="1">The sequence shown here is derived from an EMBL/GenBank/DDBJ whole genome shotgun (WGS) entry which is preliminary data.</text>
</comment>
<dbReference type="EMBL" id="CABP01000016">
    <property type="protein sequence ID" value="CBI03633.1"/>
    <property type="molecule type" value="Genomic_DNA"/>
</dbReference>